<feature type="binding site" evidence="10">
    <location>
        <position position="310"/>
    </location>
    <ligand>
        <name>Mn(2+)</name>
        <dbReference type="ChEBI" id="CHEBI:29035"/>
    </ligand>
</feature>
<evidence type="ECO:0000256" key="5">
    <source>
        <dbReference type="ARBA" id="ARBA00022842"/>
    </source>
</evidence>
<dbReference type="GO" id="GO:0003677">
    <property type="term" value="F:DNA binding"/>
    <property type="evidence" value="ECO:0007669"/>
    <property type="project" value="UniProtKB-KW"/>
</dbReference>
<dbReference type="Gene3D" id="1.20.120.920">
    <property type="entry name" value="CRISPR-associated endonuclease Cas1, C-terminal domain"/>
    <property type="match status" value="1"/>
</dbReference>
<feature type="binding site" evidence="10">
    <location>
        <position position="245"/>
    </location>
    <ligand>
        <name>Mn(2+)</name>
        <dbReference type="ChEBI" id="CHEBI:29035"/>
    </ligand>
</feature>
<dbReference type="Gene3D" id="3.100.10.20">
    <property type="entry name" value="CRISPR-associated endonuclease Cas1, N-terminal domain"/>
    <property type="match status" value="1"/>
</dbReference>
<dbReference type="InterPro" id="IPR042211">
    <property type="entry name" value="CRISPR-assoc_Cas1_N"/>
</dbReference>
<feature type="binding site" evidence="10">
    <location>
        <position position="325"/>
    </location>
    <ligand>
        <name>Mn(2+)</name>
        <dbReference type="ChEBI" id="CHEBI:29035"/>
    </ligand>
</feature>
<dbReference type="PANTHER" id="PTHR34353">
    <property type="entry name" value="CRISPR-ASSOCIATED ENDONUCLEASE CAS1 1"/>
    <property type="match status" value="1"/>
</dbReference>
<evidence type="ECO:0000256" key="8">
    <source>
        <dbReference type="ARBA" id="ARBA00023211"/>
    </source>
</evidence>
<sequence>MSATSRSLPTGSSRCAVKPTKRCSPSPWTFSVPARMLSPASPLWIPTGSFPDPPLPPFAPPRQRCSGGVLLLPLIPSDSTSSASKGGVMIVHVTTQGARIVREGRHLIVRKESDICHTLFIHKLEQLVIYGNVIVTPQAMKLLFREGIDTVFLRMDGRYVGRLAAAEPKNVFLRRRQFEVAPDERLCLPLARQIVRGKLLNMATVLQRIWRTREEKGARQKAEEIRALIPRLAGADRLDVVRGVEGQGSALYFSALGKGLDRDFGFRRRVRRPPTDPVNALLSLLYTFLINRAYAAVRIAGLDPYPGVLHALDYGRHSLPLDLVEEFRTIIADTLTLSLFNLGVLKEGDFFRVEPSPAMPAVEDREEGLIDHAVADPMGGMTLGGEDGEMFDLPAQRIDTGMEEEENRDGKVAVRLHPPAFIRVVKAFEKKMNAEFFHPLAEKRLTYAEAMVFQARLYRRVLEGEVAEYAPLLLR</sequence>
<comment type="cofactor">
    <cofactor evidence="10">
        <name>Mg(2+)</name>
        <dbReference type="ChEBI" id="CHEBI:18420"/>
    </cofactor>
    <cofactor evidence="10">
        <name>Mn(2+)</name>
        <dbReference type="ChEBI" id="CHEBI:29035"/>
    </cofactor>
</comment>
<comment type="caution">
    <text evidence="11">The sequence shown here is derived from an EMBL/GenBank/DDBJ whole genome shotgun (WGS) entry which is preliminary data.</text>
</comment>
<keyword evidence="8 10" id="KW-0464">Manganese</keyword>
<dbReference type="CDD" id="cd09634">
    <property type="entry name" value="Cas1_I-II-III"/>
    <property type="match status" value="1"/>
</dbReference>
<evidence type="ECO:0000256" key="6">
    <source>
        <dbReference type="ARBA" id="ARBA00023118"/>
    </source>
</evidence>
<keyword evidence="3 10" id="KW-0255">Endonuclease</keyword>
<dbReference type="HAMAP" id="MF_01470">
    <property type="entry name" value="Cas1"/>
    <property type="match status" value="1"/>
</dbReference>
<evidence type="ECO:0000313" key="11">
    <source>
        <dbReference type="EMBL" id="HEN43398.1"/>
    </source>
</evidence>
<keyword evidence="2 10" id="KW-0479">Metal-binding</keyword>
<keyword evidence="5 10" id="KW-0460">Magnesium</keyword>
<dbReference type="EC" id="3.1.-.-" evidence="10"/>
<dbReference type="PANTHER" id="PTHR34353:SF2">
    <property type="entry name" value="CRISPR-ASSOCIATED ENDONUCLEASE CAS1 1"/>
    <property type="match status" value="1"/>
</dbReference>
<dbReference type="GO" id="GO:0046872">
    <property type="term" value="F:metal ion binding"/>
    <property type="evidence" value="ECO:0007669"/>
    <property type="project" value="UniProtKB-UniRule"/>
</dbReference>
<evidence type="ECO:0000256" key="4">
    <source>
        <dbReference type="ARBA" id="ARBA00022801"/>
    </source>
</evidence>
<proteinExistence type="inferred from homology"/>
<comment type="subunit">
    <text evidence="9 10">Homodimer, forms a heterotetramer with a Cas2 homodimer.</text>
</comment>
<dbReference type="GO" id="GO:0043571">
    <property type="term" value="P:maintenance of CRISPR repeat elements"/>
    <property type="evidence" value="ECO:0007669"/>
    <property type="project" value="UniProtKB-UniRule"/>
</dbReference>
<evidence type="ECO:0000256" key="2">
    <source>
        <dbReference type="ARBA" id="ARBA00022723"/>
    </source>
</evidence>
<dbReference type="InterPro" id="IPR002729">
    <property type="entry name" value="CRISPR-assoc_Cas1"/>
</dbReference>
<dbReference type="GO" id="GO:0004519">
    <property type="term" value="F:endonuclease activity"/>
    <property type="evidence" value="ECO:0007669"/>
    <property type="project" value="UniProtKB-UniRule"/>
</dbReference>
<comment type="similarity">
    <text evidence="10">Belongs to the CRISPR-associated endonuclease Cas1 family.</text>
</comment>
<accession>A0A831U6Q4</accession>
<organism evidence="11">
    <name type="scientific">Geobacter metallireducens</name>
    <dbReference type="NCBI Taxonomy" id="28232"/>
    <lineage>
        <taxon>Bacteria</taxon>
        <taxon>Pseudomonadati</taxon>
        <taxon>Thermodesulfobacteriota</taxon>
        <taxon>Desulfuromonadia</taxon>
        <taxon>Geobacterales</taxon>
        <taxon>Geobacteraceae</taxon>
        <taxon>Geobacter</taxon>
    </lineage>
</organism>
<dbReference type="Pfam" id="PF01867">
    <property type="entry name" value="Cas_Cas1"/>
    <property type="match status" value="1"/>
</dbReference>
<comment type="function">
    <text evidence="10">CRISPR (clustered regularly interspaced short palindromic repeat), is an adaptive immune system that provides protection against mobile genetic elements (viruses, transposable elements and conjugative plasmids). CRISPR clusters contain spacers, sequences complementary to antecedent mobile elements, and target invading nucleic acids. CRISPR clusters are transcribed and processed into CRISPR RNA (crRNA). Acts as a dsDNA endonuclease. Involved in the integration of spacer DNA into the CRISPR cassette.</text>
</comment>
<evidence type="ECO:0000256" key="1">
    <source>
        <dbReference type="ARBA" id="ARBA00022722"/>
    </source>
</evidence>
<dbReference type="InterPro" id="IPR050646">
    <property type="entry name" value="Cas1"/>
</dbReference>
<keyword evidence="1 10" id="KW-0540">Nuclease</keyword>
<gene>
    <name evidence="10 11" type="primary">cas1</name>
    <name evidence="11" type="ORF">ENQ87_13700</name>
</gene>
<dbReference type="InterPro" id="IPR042206">
    <property type="entry name" value="CRISPR-assoc_Cas1_C"/>
</dbReference>
<evidence type="ECO:0000256" key="9">
    <source>
        <dbReference type="ARBA" id="ARBA00038592"/>
    </source>
</evidence>
<evidence type="ECO:0000256" key="7">
    <source>
        <dbReference type="ARBA" id="ARBA00023125"/>
    </source>
</evidence>
<reference evidence="11" key="1">
    <citation type="journal article" date="2020" name="mSystems">
        <title>Genome- and Community-Level Interaction Insights into Carbon Utilization and Element Cycling Functions of Hydrothermarchaeota in Hydrothermal Sediment.</title>
        <authorList>
            <person name="Zhou Z."/>
            <person name="Liu Y."/>
            <person name="Xu W."/>
            <person name="Pan J."/>
            <person name="Luo Z.H."/>
            <person name="Li M."/>
        </authorList>
    </citation>
    <scope>NUCLEOTIDE SEQUENCE [LARGE SCALE GENOMIC DNA]</scope>
    <source>
        <strain evidence="11">SpSt-349</strain>
    </source>
</reference>
<keyword evidence="7 10" id="KW-0238">DNA-binding</keyword>
<dbReference type="AlphaFoldDB" id="A0A831U6Q4"/>
<name>A0A831U6Q4_GEOME</name>
<evidence type="ECO:0000256" key="10">
    <source>
        <dbReference type="HAMAP-Rule" id="MF_01470"/>
    </source>
</evidence>
<dbReference type="GO" id="GO:0016787">
    <property type="term" value="F:hydrolase activity"/>
    <property type="evidence" value="ECO:0007669"/>
    <property type="project" value="UniProtKB-KW"/>
</dbReference>
<evidence type="ECO:0000256" key="3">
    <source>
        <dbReference type="ARBA" id="ARBA00022759"/>
    </source>
</evidence>
<protein>
    <recommendedName>
        <fullName evidence="10">CRISPR-associated endonuclease Cas1</fullName>
        <ecNumber evidence="10">3.1.-.-</ecNumber>
    </recommendedName>
</protein>
<dbReference type="EMBL" id="DSOV01000061">
    <property type="protein sequence ID" value="HEN43398.1"/>
    <property type="molecule type" value="Genomic_DNA"/>
</dbReference>
<dbReference type="NCBIfam" id="TIGR00287">
    <property type="entry name" value="cas1"/>
    <property type="match status" value="1"/>
</dbReference>
<keyword evidence="4 10" id="KW-0378">Hydrolase</keyword>
<keyword evidence="6 10" id="KW-0051">Antiviral defense</keyword>
<dbReference type="GO" id="GO:0051607">
    <property type="term" value="P:defense response to virus"/>
    <property type="evidence" value="ECO:0007669"/>
    <property type="project" value="UniProtKB-UniRule"/>
</dbReference>